<dbReference type="CDD" id="cd02989">
    <property type="entry name" value="Phd_like_TxnDC9"/>
    <property type="match status" value="1"/>
</dbReference>
<evidence type="ECO:0000313" key="2">
    <source>
        <dbReference type="EMBL" id="RKO97789.1"/>
    </source>
</evidence>
<organism evidence="2 4">
    <name type="scientific">Caulochytrium protostelioides</name>
    <dbReference type="NCBI Taxonomy" id="1555241"/>
    <lineage>
        <taxon>Eukaryota</taxon>
        <taxon>Fungi</taxon>
        <taxon>Fungi incertae sedis</taxon>
        <taxon>Chytridiomycota</taxon>
        <taxon>Chytridiomycota incertae sedis</taxon>
        <taxon>Chytridiomycetes</taxon>
        <taxon>Caulochytriales</taxon>
        <taxon>Caulochytriaceae</taxon>
        <taxon>Caulochytrium</taxon>
    </lineage>
</organism>
<proteinExistence type="predicted"/>
<dbReference type="EMBL" id="ML009167">
    <property type="protein sequence ID" value="RKO97789.1"/>
    <property type="molecule type" value="Genomic_DNA"/>
</dbReference>
<dbReference type="AlphaFoldDB" id="A0A4P9WWK6"/>
<dbReference type="Gene3D" id="3.40.30.10">
    <property type="entry name" value="Glutaredoxin"/>
    <property type="match status" value="1"/>
</dbReference>
<feature type="domain" description="Thioredoxin" evidence="1">
    <location>
        <begin position="34"/>
        <end position="109"/>
    </location>
</feature>
<name>A0A4P9WWK6_9FUNG</name>
<evidence type="ECO:0000313" key="4">
    <source>
        <dbReference type="Proteomes" id="UP000268535"/>
    </source>
</evidence>
<evidence type="ECO:0000313" key="5">
    <source>
        <dbReference type="Proteomes" id="UP000274922"/>
    </source>
</evidence>
<reference evidence="2" key="3">
    <citation type="submission" date="2018-08" db="EMBL/GenBank/DDBJ databases">
        <title>Leveraging single-cell genomics to expand the Fungal Tree of Life.</title>
        <authorList>
            <consortium name="DOE Joint Genome Institute"/>
            <person name="Ahrendt S.R."/>
            <person name="Quandt C.A."/>
            <person name="Ciobanu D."/>
            <person name="Clum A."/>
            <person name="Salamov A."/>
            <person name="Andreopoulos B."/>
            <person name="Cheng J.-F."/>
            <person name="Woyke T."/>
            <person name="Pelin A."/>
            <person name="Henrissat B."/>
            <person name="Reynolds N."/>
            <person name="Benny G.L."/>
            <person name="Smith M.E."/>
            <person name="James T.Y."/>
            <person name="Grigoriev I.V."/>
        </authorList>
    </citation>
    <scope>NUCLEOTIDE SEQUENCE</scope>
    <source>
        <strain evidence="2">ATCC 52028</strain>
    </source>
</reference>
<gene>
    <name evidence="2" type="ORF">CAUPRSCDRAFT_5959</name>
    <name evidence="3" type="ORF">CXG81DRAFT_10915</name>
</gene>
<dbReference type="OrthoDB" id="10257948at2759"/>
<dbReference type="SUPFAM" id="SSF52833">
    <property type="entry name" value="Thioredoxin-like"/>
    <property type="match status" value="1"/>
</dbReference>
<dbReference type="InterPro" id="IPR013766">
    <property type="entry name" value="Thioredoxin_domain"/>
</dbReference>
<evidence type="ECO:0000313" key="3">
    <source>
        <dbReference type="EMBL" id="RKP02340.1"/>
    </source>
</evidence>
<keyword evidence="5" id="KW-1185">Reference proteome</keyword>
<dbReference type="STRING" id="1555241.A0A4P9WWK6"/>
<sequence length="133" mass="15333">MEELKAAAQRAQMLRSNRHGTYEDIMDEKELLKLTTSDEQVVVHFYHKEFRRCKIMDKHLSLLAPVHIEARFVKIDVDRCPFIVERLKIQVLPCVIMFVKSIAVDRIIGFEDIPGGDSCQTSYIAQRLANGSK</sequence>
<reference evidence="3" key="2">
    <citation type="submission" date="2018-04" db="EMBL/GenBank/DDBJ databases">
        <title>Leveraging single-cell genomics to expand the Fungal Tree of Life.</title>
        <authorList>
            <consortium name="DOE Joint Genome Institute"/>
            <person name="Ahrendt S.R."/>
            <person name="Quandt C.A."/>
            <person name="Ciobanu D."/>
            <person name="Clum A."/>
            <person name="Salamov A."/>
            <person name="Andreopoulos B."/>
            <person name="Cheng J.-F."/>
            <person name="Woyke T."/>
            <person name="Pelin A."/>
            <person name="Henrissat B."/>
            <person name="Benny G.L."/>
            <person name="Smith M.E."/>
            <person name="James T.Y."/>
            <person name="Grigoriev I.V."/>
        </authorList>
    </citation>
    <scope>NUCLEOTIDE SEQUENCE</scope>
    <source>
        <strain evidence="3">ATCC 52028</strain>
    </source>
</reference>
<evidence type="ECO:0000259" key="1">
    <source>
        <dbReference type="Pfam" id="PF00085"/>
    </source>
</evidence>
<dbReference type="Pfam" id="PF00085">
    <property type="entry name" value="Thioredoxin"/>
    <property type="match status" value="1"/>
</dbReference>
<reference evidence="4 5" key="1">
    <citation type="journal article" date="2018" name="Nat. Microbiol.">
        <title>Leveraging single-cell genomics to expand the fungal tree of life.</title>
        <authorList>
            <person name="Ahrendt S.R."/>
            <person name="Quandt C.A."/>
            <person name="Ciobanu D."/>
            <person name="Clum A."/>
            <person name="Salamov A."/>
            <person name="Andreopoulos B."/>
            <person name="Cheng J.F."/>
            <person name="Woyke T."/>
            <person name="Pelin A."/>
            <person name="Henrissat B."/>
            <person name="Reynolds N.K."/>
            <person name="Benny G.L."/>
            <person name="Smith M.E."/>
            <person name="James T.Y."/>
            <person name="Grigoriev I.V."/>
        </authorList>
    </citation>
    <scope>NUCLEOTIDE SEQUENCE [LARGE SCALE GENOMIC DNA]</scope>
    <source>
        <strain evidence="4 5">ATCC 52028</strain>
    </source>
</reference>
<dbReference type="EMBL" id="ML014146">
    <property type="protein sequence ID" value="RKP02340.1"/>
    <property type="molecule type" value="Genomic_DNA"/>
</dbReference>
<dbReference type="PANTHER" id="PTHR21148">
    <property type="entry name" value="THIOREDOXIN DOMAIN-CONTAINING PROTEIN 9"/>
    <property type="match status" value="1"/>
</dbReference>
<dbReference type="Proteomes" id="UP000268535">
    <property type="component" value="Unassembled WGS sequence"/>
</dbReference>
<dbReference type="InterPro" id="IPR036249">
    <property type="entry name" value="Thioredoxin-like_sf"/>
</dbReference>
<dbReference type="Proteomes" id="UP000274922">
    <property type="component" value="Unassembled WGS sequence"/>
</dbReference>
<protein>
    <submittedName>
        <fullName evidence="2">Thioredoxin-like protein</fullName>
    </submittedName>
</protein>
<accession>A0A4P9WWK6</accession>